<dbReference type="EMBL" id="BAAATR010000014">
    <property type="protein sequence ID" value="GAA2249256.1"/>
    <property type="molecule type" value="Genomic_DNA"/>
</dbReference>
<protein>
    <submittedName>
        <fullName evidence="2">Uncharacterized protein</fullName>
    </submittedName>
</protein>
<feature type="compositionally biased region" description="Basic and acidic residues" evidence="1">
    <location>
        <begin position="58"/>
        <end position="67"/>
    </location>
</feature>
<evidence type="ECO:0000313" key="2">
    <source>
        <dbReference type="EMBL" id="GAA2249256.1"/>
    </source>
</evidence>
<evidence type="ECO:0000256" key="1">
    <source>
        <dbReference type="SAM" id="MobiDB-lite"/>
    </source>
</evidence>
<dbReference type="RefSeq" id="WP_344637327.1">
    <property type="nucleotide sequence ID" value="NZ_BAAATR010000014.1"/>
</dbReference>
<accession>A0ABN3E6D4</accession>
<comment type="caution">
    <text evidence="2">The sequence shown here is derived from an EMBL/GenBank/DDBJ whole genome shotgun (WGS) entry which is preliminary data.</text>
</comment>
<organism evidence="2 3">
    <name type="scientific">Kitasatospora cystarginea</name>
    <dbReference type="NCBI Taxonomy" id="58350"/>
    <lineage>
        <taxon>Bacteria</taxon>
        <taxon>Bacillati</taxon>
        <taxon>Actinomycetota</taxon>
        <taxon>Actinomycetes</taxon>
        <taxon>Kitasatosporales</taxon>
        <taxon>Streptomycetaceae</taxon>
        <taxon>Kitasatospora</taxon>
    </lineage>
</organism>
<dbReference type="Proteomes" id="UP001500305">
    <property type="component" value="Unassembled WGS sequence"/>
</dbReference>
<name>A0ABN3E6D4_9ACTN</name>
<gene>
    <name evidence="2" type="ORF">GCM10010430_34920</name>
</gene>
<feature type="region of interest" description="Disordered" evidence="1">
    <location>
        <begin position="58"/>
        <end position="92"/>
    </location>
</feature>
<reference evidence="2 3" key="1">
    <citation type="journal article" date="2019" name="Int. J. Syst. Evol. Microbiol.">
        <title>The Global Catalogue of Microorganisms (GCM) 10K type strain sequencing project: providing services to taxonomists for standard genome sequencing and annotation.</title>
        <authorList>
            <consortium name="The Broad Institute Genomics Platform"/>
            <consortium name="The Broad Institute Genome Sequencing Center for Infectious Disease"/>
            <person name="Wu L."/>
            <person name="Ma J."/>
        </authorList>
    </citation>
    <scope>NUCLEOTIDE SEQUENCE [LARGE SCALE GENOMIC DNA]</scope>
    <source>
        <strain evidence="2 3">JCM 7356</strain>
    </source>
</reference>
<keyword evidence="3" id="KW-1185">Reference proteome</keyword>
<evidence type="ECO:0000313" key="3">
    <source>
        <dbReference type="Proteomes" id="UP001500305"/>
    </source>
</evidence>
<proteinExistence type="predicted"/>
<sequence length="441" mass="49154">MRTLYTMTGREMGLAIDHPAQRRLLPVLAELITDLRACRDDADYFALQMKLLSHRQQHEGWRAESARSAKRVRQKKLPTAAAPPLEVAGGNPTDSASWQFQATVYTRLTHQLRSIGDALAWRVLDYRRDLLVALARHLPPGPMDPTKTGTDGEIHFVTRQWEDHQRLGLLHDLTNCLRIADVTVLDPEQQMLELYELKTNPDRKDPAQVARIRMAANAVTRGTALPGDDPHQRLLAVPIPYATHLDKLRIGAELARNRGAQTIAVPGGRAVEVYNLPAISRHWDEETFASVTNNRKREAARRAQVRGDAFIRKSSADIAGHDPFIPPWAIFPLPASDCALLIANYTVFNTTLSLPIVQDALRDAGVWSELAVGELKNNGGTVLRVARGNRLAGMGIMNFHPLLIELTNLDIWAKGVAHVLDAGPDGTRPWPFFQPEAQCWM</sequence>